<evidence type="ECO:0000313" key="2">
    <source>
        <dbReference type="Proteomes" id="UP000324222"/>
    </source>
</evidence>
<name>A0A5B7JNA0_PORTR</name>
<keyword evidence="2" id="KW-1185">Reference proteome</keyword>
<dbReference type="Proteomes" id="UP000324222">
    <property type="component" value="Unassembled WGS sequence"/>
</dbReference>
<accession>A0A5B7JNA0</accession>
<dbReference type="AlphaFoldDB" id="A0A5B7JNA0"/>
<comment type="caution">
    <text evidence="1">The sequence shown here is derived from an EMBL/GenBank/DDBJ whole genome shotgun (WGS) entry which is preliminary data.</text>
</comment>
<sequence>MLSLQSSAKMWRNAHCLTTLTL</sequence>
<gene>
    <name evidence="1" type="ORF">E2C01_091152</name>
</gene>
<proteinExistence type="predicted"/>
<evidence type="ECO:0000313" key="1">
    <source>
        <dbReference type="EMBL" id="MPC95923.1"/>
    </source>
</evidence>
<organism evidence="1 2">
    <name type="scientific">Portunus trituberculatus</name>
    <name type="common">Swimming crab</name>
    <name type="synonym">Neptunus trituberculatus</name>
    <dbReference type="NCBI Taxonomy" id="210409"/>
    <lineage>
        <taxon>Eukaryota</taxon>
        <taxon>Metazoa</taxon>
        <taxon>Ecdysozoa</taxon>
        <taxon>Arthropoda</taxon>
        <taxon>Crustacea</taxon>
        <taxon>Multicrustacea</taxon>
        <taxon>Malacostraca</taxon>
        <taxon>Eumalacostraca</taxon>
        <taxon>Eucarida</taxon>
        <taxon>Decapoda</taxon>
        <taxon>Pleocyemata</taxon>
        <taxon>Brachyura</taxon>
        <taxon>Eubrachyura</taxon>
        <taxon>Portunoidea</taxon>
        <taxon>Portunidae</taxon>
        <taxon>Portuninae</taxon>
        <taxon>Portunus</taxon>
    </lineage>
</organism>
<protein>
    <submittedName>
        <fullName evidence="1">Uncharacterized protein</fullName>
    </submittedName>
</protein>
<reference evidence="1 2" key="1">
    <citation type="submission" date="2019-05" db="EMBL/GenBank/DDBJ databases">
        <title>Another draft genome of Portunus trituberculatus and its Hox gene families provides insights of decapod evolution.</title>
        <authorList>
            <person name="Jeong J.-H."/>
            <person name="Song I."/>
            <person name="Kim S."/>
            <person name="Choi T."/>
            <person name="Kim D."/>
            <person name="Ryu S."/>
            <person name="Kim W."/>
        </authorList>
    </citation>
    <scope>NUCLEOTIDE SEQUENCE [LARGE SCALE GENOMIC DNA]</scope>
    <source>
        <tissue evidence="1">Muscle</tissue>
    </source>
</reference>
<dbReference type="EMBL" id="VSRR010103991">
    <property type="protein sequence ID" value="MPC95923.1"/>
    <property type="molecule type" value="Genomic_DNA"/>
</dbReference>